<name>A0ACB7ZU27_9AGAM</name>
<organism evidence="1 2">
    <name type="scientific">Hygrophoropsis aurantiaca</name>
    <dbReference type="NCBI Taxonomy" id="72124"/>
    <lineage>
        <taxon>Eukaryota</taxon>
        <taxon>Fungi</taxon>
        <taxon>Dikarya</taxon>
        <taxon>Basidiomycota</taxon>
        <taxon>Agaricomycotina</taxon>
        <taxon>Agaricomycetes</taxon>
        <taxon>Agaricomycetidae</taxon>
        <taxon>Boletales</taxon>
        <taxon>Coniophorineae</taxon>
        <taxon>Hygrophoropsidaceae</taxon>
        <taxon>Hygrophoropsis</taxon>
    </lineage>
</organism>
<reference evidence="1" key="1">
    <citation type="journal article" date="2021" name="New Phytol.">
        <title>Evolutionary innovations through gain and loss of genes in the ectomycorrhizal Boletales.</title>
        <authorList>
            <person name="Wu G."/>
            <person name="Miyauchi S."/>
            <person name="Morin E."/>
            <person name="Kuo A."/>
            <person name="Drula E."/>
            <person name="Varga T."/>
            <person name="Kohler A."/>
            <person name="Feng B."/>
            <person name="Cao Y."/>
            <person name="Lipzen A."/>
            <person name="Daum C."/>
            <person name="Hundley H."/>
            <person name="Pangilinan J."/>
            <person name="Johnson J."/>
            <person name="Barry K."/>
            <person name="LaButti K."/>
            <person name="Ng V."/>
            <person name="Ahrendt S."/>
            <person name="Min B."/>
            <person name="Choi I.G."/>
            <person name="Park H."/>
            <person name="Plett J.M."/>
            <person name="Magnuson J."/>
            <person name="Spatafora J.W."/>
            <person name="Nagy L.G."/>
            <person name="Henrissat B."/>
            <person name="Grigoriev I.V."/>
            <person name="Yang Z.L."/>
            <person name="Xu J."/>
            <person name="Martin F.M."/>
        </authorList>
    </citation>
    <scope>NUCLEOTIDE SEQUENCE</scope>
    <source>
        <strain evidence="1">ATCC 28755</strain>
    </source>
</reference>
<evidence type="ECO:0000313" key="2">
    <source>
        <dbReference type="Proteomes" id="UP000790377"/>
    </source>
</evidence>
<keyword evidence="2" id="KW-1185">Reference proteome</keyword>
<accession>A0ACB7ZU27</accession>
<gene>
    <name evidence="1" type="ORF">BJ138DRAFT_1019234</name>
</gene>
<dbReference type="Proteomes" id="UP000790377">
    <property type="component" value="Unassembled WGS sequence"/>
</dbReference>
<protein>
    <submittedName>
        <fullName evidence="1">Uncharacterized protein</fullName>
    </submittedName>
</protein>
<proteinExistence type="predicted"/>
<comment type="caution">
    <text evidence="1">The sequence shown here is derived from an EMBL/GenBank/DDBJ whole genome shotgun (WGS) entry which is preliminary data.</text>
</comment>
<feature type="non-terminal residue" evidence="1">
    <location>
        <position position="1"/>
    </location>
</feature>
<sequence>RVAQVRVIFSLSEKVRSFLFRGVSVPEYFAYVEWFSAFPNTPESTHGMYKISRSFRNGERLAGIVPVSNIRRSVHLIPKFGPVAPREWTSSTVLDMCNIFYVNNFTDRHAYLTIY</sequence>
<dbReference type="EMBL" id="MU268503">
    <property type="protein sequence ID" value="KAH7904364.1"/>
    <property type="molecule type" value="Genomic_DNA"/>
</dbReference>
<evidence type="ECO:0000313" key="1">
    <source>
        <dbReference type="EMBL" id="KAH7904364.1"/>
    </source>
</evidence>